<gene>
    <name evidence="9" type="ORF">PEVE_00018071</name>
</gene>
<evidence type="ECO:0000313" key="9">
    <source>
        <dbReference type="EMBL" id="CAH3188008.1"/>
    </source>
</evidence>
<feature type="transmembrane region" description="Helical" evidence="8">
    <location>
        <begin position="369"/>
        <end position="397"/>
    </location>
</feature>
<feature type="transmembrane region" description="Helical" evidence="8">
    <location>
        <begin position="458"/>
        <end position="491"/>
    </location>
</feature>
<evidence type="ECO:0000313" key="10">
    <source>
        <dbReference type="Proteomes" id="UP001159427"/>
    </source>
</evidence>
<dbReference type="PANTHER" id="PTHR21444">
    <property type="entry name" value="COILED-COIL DOMAIN-CONTAINING PROTEIN 180"/>
    <property type="match status" value="1"/>
</dbReference>
<organism evidence="9 10">
    <name type="scientific">Porites evermanni</name>
    <dbReference type="NCBI Taxonomy" id="104178"/>
    <lineage>
        <taxon>Eukaryota</taxon>
        <taxon>Metazoa</taxon>
        <taxon>Cnidaria</taxon>
        <taxon>Anthozoa</taxon>
        <taxon>Hexacorallia</taxon>
        <taxon>Scleractinia</taxon>
        <taxon>Fungiina</taxon>
        <taxon>Poritidae</taxon>
        <taxon>Porites</taxon>
    </lineage>
</organism>
<keyword evidence="3" id="KW-1003">Cell membrane</keyword>
<feature type="transmembrane region" description="Helical" evidence="8">
    <location>
        <begin position="12"/>
        <end position="30"/>
    </location>
</feature>
<dbReference type="EMBL" id="CALNXI010002468">
    <property type="protein sequence ID" value="CAH3188008.1"/>
    <property type="molecule type" value="Genomic_DNA"/>
</dbReference>
<keyword evidence="5 8" id="KW-1133">Transmembrane helix</keyword>
<dbReference type="PANTHER" id="PTHR21444:SF15">
    <property type="entry name" value="RECEPTOR FOR RETINOL UPTAKE STRA6"/>
    <property type="match status" value="1"/>
</dbReference>
<feature type="transmembrane region" description="Helical" evidence="8">
    <location>
        <begin position="306"/>
        <end position="328"/>
    </location>
</feature>
<keyword evidence="4 8" id="KW-0812">Transmembrane</keyword>
<evidence type="ECO:0000256" key="6">
    <source>
        <dbReference type="ARBA" id="ARBA00023136"/>
    </source>
</evidence>
<feature type="transmembrane region" description="Helical" evidence="8">
    <location>
        <begin position="264"/>
        <end position="286"/>
    </location>
</feature>
<dbReference type="Pfam" id="PF14752">
    <property type="entry name" value="RBP_receptor"/>
    <property type="match status" value="2"/>
</dbReference>
<feature type="transmembrane region" description="Helical" evidence="8">
    <location>
        <begin position="95"/>
        <end position="114"/>
    </location>
</feature>
<dbReference type="InterPro" id="IPR026612">
    <property type="entry name" value="STRA6-like"/>
</dbReference>
<protein>
    <recommendedName>
        <fullName evidence="11">Receptor for retinol uptake STRA6</fullName>
    </recommendedName>
</protein>
<feature type="non-terminal residue" evidence="9">
    <location>
        <position position="569"/>
    </location>
</feature>
<proteinExistence type="predicted"/>
<evidence type="ECO:0000256" key="4">
    <source>
        <dbReference type="ARBA" id="ARBA00022692"/>
    </source>
</evidence>
<keyword evidence="6 8" id="KW-0472">Membrane</keyword>
<comment type="caution">
    <text evidence="9">The sequence shown here is derived from an EMBL/GenBank/DDBJ whole genome shotgun (WGS) entry which is preliminary data.</text>
</comment>
<evidence type="ECO:0000256" key="3">
    <source>
        <dbReference type="ARBA" id="ARBA00022475"/>
    </source>
</evidence>
<sequence length="569" mass="65004">SRCKPTIDPTTFELGCLGPALVIIVVLSFLKRRSKLKLEYCHGYPGLLIPLNFLRSFSYSNRFTIAATFGATANSCLSLFFSSTPVASAFSSVPGWLNVFVKIFSVLVYGTLFYPFFACLTTEYKLVGSSLGFLYAAIRFCFHLGIYFQCESYYKGESRNLLYIGLLGVLPTILCLLFITLRFAVLLILQVRRKWFLAINGYQEVISRAVKTSEMCLAAEPVIKHVKQILTPGLNRDAADAKWYIKLLHSIYKPREDFKFSTQLVSTVVVAAITVFQIFVFDLYVVDVLKKKSADLPVFKDLFFDLFGMWQAAFVLSAMISAILLLHFMKSHRDHVLQLYRGQRRFAQGVFPSPAKLVVRSLRFSGYQVAYTIYGFISMGILLWLVLFGLVFASKYLKRFLHKEAWEWCVEKAESVMYAFIMSVVLYSFQLFLVHYVFRDRDFPRIVITVDNRRLFSIMSYFLFFFNILVGLFSGFLRITLGIVLGVVFLARIDRSTLMQGFQRLDRGMSKSLKGETVHAFVAYLGFINLLVAQSHPVMLLFCQLLINRDKVHQPNSESPAGAQSENRD</sequence>
<evidence type="ECO:0000256" key="5">
    <source>
        <dbReference type="ARBA" id="ARBA00022989"/>
    </source>
</evidence>
<feature type="transmembrane region" description="Helical" evidence="8">
    <location>
        <begin position="161"/>
        <end position="189"/>
    </location>
</feature>
<dbReference type="Proteomes" id="UP001159427">
    <property type="component" value="Unassembled WGS sequence"/>
</dbReference>
<keyword evidence="7" id="KW-0675">Receptor</keyword>
<feature type="transmembrane region" description="Helical" evidence="8">
    <location>
        <begin position="417"/>
        <end position="438"/>
    </location>
</feature>
<feature type="transmembrane region" description="Helical" evidence="8">
    <location>
        <begin position="126"/>
        <end position="149"/>
    </location>
</feature>
<evidence type="ECO:0008006" key="11">
    <source>
        <dbReference type="Google" id="ProtNLM"/>
    </source>
</evidence>
<evidence type="ECO:0000256" key="1">
    <source>
        <dbReference type="ARBA" id="ARBA00004651"/>
    </source>
</evidence>
<feature type="transmembrane region" description="Helical" evidence="8">
    <location>
        <begin position="63"/>
        <end position="83"/>
    </location>
</feature>
<name>A0ABN8S919_9CNID</name>
<keyword evidence="2" id="KW-0813">Transport</keyword>
<evidence type="ECO:0000256" key="2">
    <source>
        <dbReference type="ARBA" id="ARBA00022448"/>
    </source>
</evidence>
<feature type="non-terminal residue" evidence="9">
    <location>
        <position position="1"/>
    </location>
</feature>
<feature type="transmembrane region" description="Helical" evidence="8">
    <location>
        <begin position="521"/>
        <end position="547"/>
    </location>
</feature>
<evidence type="ECO:0000256" key="8">
    <source>
        <dbReference type="SAM" id="Phobius"/>
    </source>
</evidence>
<accession>A0ABN8S919</accession>
<keyword evidence="10" id="KW-1185">Reference proteome</keyword>
<evidence type="ECO:0000256" key="7">
    <source>
        <dbReference type="ARBA" id="ARBA00023170"/>
    </source>
</evidence>
<comment type="subcellular location">
    <subcellularLocation>
        <location evidence="1">Cell membrane</location>
        <topology evidence="1">Multi-pass membrane protein</topology>
    </subcellularLocation>
</comment>
<reference evidence="9 10" key="1">
    <citation type="submission" date="2022-05" db="EMBL/GenBank/DDBJ databases">
        <authorList>
            <consortium name="Genoscope - CEA"/>
            <person name="William W."/>
        </authorList>
    </citation>
    <scope>NUCLEOTIDE SEQUENCE [LARGE SCALE GENOMIC DNA]</scope>
</reference>